<keyword evidence="2" id="KW-0677">Repeat</keyword>
<keyword evidence="1" id="KW-0433">Leucine-rich repeat</keyword>
<name>A0A0F9D6H9_9ZZZZ</name>
<dbReference type="InterPro" id="IPR032675">
    <property type="entry name" value="LRR_dom_sf"/>
</dbReference>
<dbReference type="PANTHER" id="PTHR48051:SF39">
    <property type="entry name" value="P53-INDUCED DEATH DOMAIN PROTEIN 1"/>
    <property type="match status" value="1"/>
</dbReference>
<dbReference type="InterPro" id="IPR050216">
    <property type="entry name" value="LRR_domain-containing"/>
</dbReference>
<dbReference type="AlphaFoldDB" id="A0A0F9D6H9"/>
<feature type="non-terminal residue" evidence="4">
    <location>
        <position position="328"/>
    </location>
</feature>
<dbReference type="SUPFAM" id="SSF52058">
    <property type="entry name" value="L domain-like"/>
    <property type="match status" value="1"/>
</dbReference>
<dbReference type="SMART" id="SM00369">
    <property type="entry name" value="LRR_TYP"/>
    <property type="match status" value="4"/>
</dbReference>
<gene>
    <name evidence="4" type="ORF">LCGC14_2317010</name>
</gene>
<dbReference type="InterPro" id="IPR003591">
    <property type="entry name" value="Leu-rich_rpt_typical-subtyp"/>
</dbReference>
<dbReference type="InterPro" id="IPR001611">
    <property type="entry name" value="Leu-rich_rpt"/>
</dbReference>
<comment type="caution">
    <text evidence="4">The sequence shown here is derived from an EMBL/GenBank/DDBJ whole genome shotgun (WGS) entry which is preliminary data.</text>
</comment>
<evidence type="ECO:0000259" key="3">
    <source>
        <dbReference type="Pfam" id="PF23598"/>
    </source>
</evidence>
<dbReference type="PANTHER" id="PTHR48051">
    <property type="match status" value="1"/>
</dbReference>
<organism evidence="4">
    <name type="scientific">marine sediment metagenome</name>
    <dbReference type="NCBI Taxonomy" id="412755"/>
    <lineage>
        <taxon>unclassified sequences</taxon>
        <taxon>metagenomes</taxon>
        <taxon>ecological metagenomes</taxon>
    </lineage>
</organism>
<evidence type="ECO:0000256" key="1">
    <source>
        <dbReference type="ARBA" id="ARBA00022614"/>
    </source>
</evidence>
<protein>
    <recommendedName>
        <fullName evidence="3">Disease resistance R13L4/SHOC-2-like LRR domain-containing protein</fullName>
    </recommendedName>
</protein>
<dbReference type="PROSITE" id="PS51450">
    <property type="entry name" value="LRR"/>
    <property type="match status" value="1"/>
</dbReference>
<feature type="domain" description="Disease resistance R13L4/SHOC-2-like LRR" evidence="3">
    <location>
        <begin position="242"/>
        <end position="323"/>
    </location>
</feature>
<proteinExistence type="predicted"/>
<sequence>MNEFIVNKYITLKLENKKTILYLNGEYFRQCMSLMLNITKNSLKSNDSINNLNSIDEIADSLKTMEDNSNNKNNKILPEQEFQAHCSNLQAWVENDYNTRILHKNIAFPLLKRLTEAGDLVAKKVFKNEIVERCSSRYPPVSNYLIKENYLNYFTTEEQVTLIKSMDIREKNLFVLAWILKKNLYHYFDENFITGLGNRNEILNLRLNGIKPSQWPRLLEDLPNLEGLALNDNKLAILPNSIGNLKNLKELYLINNQLIKLPESIGNLTSLRVLFLRDNKIIQLPKSIGSLKNLTHFYLINNQLNKLPKSIGNLISLRVLSLRDNKIT</sequence>
<reference evidence="4" key="1">
    <citation type="journal article" date="2015" name="Nature">
        <title>Complex archaea that bridge the gap between prokaryotes and eukaryotes.</title>
        <authorList>
            <person name="Spang A."/>
            <person name="Saw J.H."/>
            <person name="Jorgensen S.L."/>
            <person name="Zaremba-Niedzwiedzka K."/>
            <person name="Martijn J."/>
            <person name="Lind A.E."/>
            <person name="van Eijk R."/>
            <person name="Schleper C."/>
            <person name="Guy L."/>
            <person name="Ettema T.J."/>
        </authorList>
    </citation>
    <scope>NUCLEOTIDE SEQUENCE</scope>
</reference>
<dbReference type="Gene3D" id="3.80.10.10">
    <property type="entry name" value="Ribonuclease Inhibitor"/>
    <property type="match status" value="1"/>
</dbReference>
<dbReference type="InterPro" id="IPR055414">
    <property type="entry name" value="LRR_R13L4/SHOC2-like"/>
</dbReference>
<dbReference type="GO" id="GO:0005737">
    <property type="term" value="C:cytoplasm"/>
    <property type="evidence" value="ECO:0007669"/>
    <property type="project" value="TreeGrafter"/>
</dbReference>
<evidence type="ECO:0000256" key="2">
    <source>
        <dbReference type="ARBA" id="ARBA00022737"/>
    </source>
</evidence>
<dbReference type="Pfam" id="PF23598">
    <property type="entry name" value="LRR_14"/>
    <property type="match status" value="1"/>
</dbReference>
<dbReference type="EMBL" id="LAZR01033010">
    <property type="protein sequence ID" value="KKL49286.1"/>
    <property type="molecule type" value="Genomic_DNA"/>
</dbReference>
<accession>A0A0F9D6H9</accession>
<evidence type="ECO:0000313" key="4">
    <source>
        <dbReference type="EMBL" id="KKL49286.1"/>
    </source>
</evidence>